<feature type="chain" id="PRO_5026399069" description="Type 3 secretion system secretin" evidence="3">
    <location>
        <begin position="28"/>
        <end position="628"/>
    </location>
</feature>
<sequence length="628" mass="66505" precursor="true">MRTPDFQRRALAACVAMAVAGSGSAPATLRAQDARGAAPAAMSSALTAPGTPAASSTAAMSPSTAATTATRSRVRTAASSDRRLERRFVYRAESRRLSDVLQDFAASQGVPAVVGDGVDGVVNASFDSSPQVFLSAIAKAYGLLWYDDGTALYFYPARAVQSRMFRLKGYSRREVTELLNSLNLGDKRYPLRFNDAQRTLLAYGPPRHIELIAQALDSLDLGAAEGNERVVRVFPLRFASANDRLLGESNVPGVATILRNLYAAQSLQPDTVTGQPANPVDQKIRSMQAMYGAGKLVPELPSASQGHAPGGGADKPGQSARALKSPVNFEEDQPRFEADEGTNAVIVQGRAYRMREYEALIQRLDQRPVLVELQAMIIDVSEDNARSLGIDWSVQGNRGQLSVTSPGGGPPQTGGGQGLLGNGTYTIGTLVADAGRQLMMRINAMQGEGKARVVSKPSVLGVANRPAVMKEKRVATVRVAGNLDARLYQIEAGTLLQVTPQVVSNGGVNQIKLSLYIEDGNFEASSVDAVPVLKKTEIRTEAHVREGESLLIGGLMVEASTDQQSGVPLLKDVPLVGGLFRWSGSRATRTERLFLITPKLVGGSAALPPSPAPGGDLDPGAPTAPLAR</sequence>
<dbReference type="InterPro" id="IPR004846">
    <property type="entry name" value="T2SS/T3SS_dom"/>
</dbReference>
<dbReference type="GO" id="GO:0015627">
    <property type="term" value="C:type II protein secretion system complex"/>
    <property type="evidence" value="ECO:0007669"/>
    <property type="project" value="TreeGrafter"/>
</dbReference>
<dbReference type="PANTHER" id="PTHR30332:SF5">
    <property type="entry name" value="SPI-1 TYPE 3 SECRETION SYSTEM SECRETIN"/>
    <property type="match status" value="1"/>
</dbReference>
<accession>A0A2G9C3D1</accession>
<keyword evidence="3" id="KW-0653">Protein transport</keyword>
<dbReference type="Gene3D" id="3.55.50.30">
    <property type="match status" value="1"/>
</dbReference>
<feature type="region of interest" description="Disordered" evidence="5">
    <location>
        <begin position="298"/>
        <end position="336"/>
    </location>
</feature>
<proteinExistence type="inferred from homology"/>
<dbReference type="EMBL" id="PEOG01000093">
    <property type="protein sequence ID" value="PIM50875.1"/>
    <property type="molecule type" value="Genomic_DNA"/>
</dbReference>
<feature type="domain" description="Type II/III secretion system secretin-like" evidence="6">
    <location>
        <begin position="444"/>
        <end position="601"/>
    </location>
</feature>
<organism evidence="9 10">
    <name type="scientific">Roseateles chitinivorans</name>
    <dbReference type="NCBI Taxonomy" id="2917965"/>
    <lineage>
        <taxon>Bacteria</taxon>
        <taxon>Pseudomonadati</taxon>
        <taxon>Pseudomonadota</taxon>
        <taxon>Betaproteobacteria</taxon>
        <taxon>Burkholderiales</taxon>
        <taxon>Sphaerotilaceae</taxon>
        <taxon>Roseateles</taxon>
    </lineage>
</organism>
<keyword evidence="3" id="KW-0998">Cell outer membrane</keyword>
<protein>
    <recommendedName>
        <fullName evidence="3">Type 3 secretion system secretin</fullName>
        <shortName evidence="3">T3SS secretin</shortName>
    </recommendedName>
</protein>
<keyword evidence="3" id="KW-0811">Translocation</keyword>
<gene>
    <name evidence="3" type="primary">sctC</name>
    <name evidence="9" type="ORF">CS062_22735</name>
</gene>
<feature type="domain" description="SPI-1 type 3 secretion system secretin N0" evidence="8">
    <location>
        <begin position="91"/>
        <end position="155"/>
    </location>
</feature>
<dbReference type="InterPro" id="IPR050810">
    <property type="entry name" value="Bact_Secretion_Sys_Channel"/>
</dbReference>
<comment type="subunit">
    <text evidence="3">The core secretion machinery of the T3SS is composed of approximately 20 different proteins, including cytoplasmic components, a base, an export apparatus and a needle. This subunit is part of the base, which anchors the injectisome in the bacterial cell envelope. Forms a stable homooligomeric complex.</text>
</comment>
<dbReference type="Gene3D" id="3.30.1370.120">
    <property type="match status" value="2"/>
</dbReference>
<dbReference type="GO" id="GO:0030257">
    <property type="term" value="C:type III protein secretion system complex"/>
    <property type="evidence" value="ECO:0007669"/>
    <property type="project" value="UniProtKB-UniRule"/>
</dbReference>
<dbReference type="AlphaFoldDB" id="A0A2G9C3D1"/>
<evidence type="ECO:0000256" key="1">
    <source>
        <dbReference type="ARBA" id="ARBA00004442"/>
    </source>
</evidence>
<dbReference type="RefSeq" id="WP_099863937.1">
    <property type="nucleotide sequence ID" value="NZ_PEOG01000093.1"/>
</dbReference>
<keyword evidence="3" id="KW-0472">Membrane</keyword>
<feature type="domain" description="NolW-like" evidence="7">
    <location>
        <begin position="231"/>
        <end position="368"/>
    </location>
</feature>
<reference evidence="9 10" key="1">
    <citation type="submission" date="2017-11" db="EMBL/GenBank/DDBJ databases">
        <title>Draft genome sequence of Mitsuaria sp. HWN-4.</title>
        <authorList>
            <person name="Gundlapally S.R."/>
        </authorList>
    </citation>
    <scope>NUCLEOTIDE SEQUENCE [LARGE SCALE GENOMIC DNA]</scope>
    <source>
        <strain evidence="9 10">HWN-4</strain>
    </source>
</reference>
<evidence type="ECO:0000259" key="6">
    <source>
        <dbReference type="Pfam" id="PF00263"/>
    </source>
</evidence>
<comment type="function">
    <text evidence="3">Component of the type III secretion system (T3SS), also called injectisome, which is used to inject bacterial effector proteins into eukaryotic host cells. Forms a ring-shaped multimeric structure with an apparent central pore in the outer membrane.</text>
</comment>
<feature type="signal peptide" evidence="3">
    <location>
        <begin position="1"/>
        <end position="27"/>
    </location>
</feature>
<evidence type="ECO:0000313" key="9">
    <source>
        <dbReference type="EMBL" id="PIM50875.1"/>
    </source>
</evidence>
<comment type="subcellular location">
    <subcellularLocation>
        <location evidence="1 3 4">Cell outer membrane</location>
    </subcellularLocation>
</comment>
<name>A0A2G9C3D1_9BURK</name>
<dbReference type="InterPro" id="IPR049034">
    <property type="entry name" value="T3S_SPI-1_N0"/>
</dbReference>
<evidence type="ECO:0000256" key="3">
    <source>
        <dbReference type="HAMAP-Rule" id="MF_02219"/>
    </source>
</evidence>
<dbReference type="Pfam" id="PF00263">
    <property type="entry name" value="Secretin"/>
    <property type="match status" value="1"/>
</dbReference>
<dbReference type="InterPro" id="IPR038591">
    <property type="entry name" value="NolW-like_sf"/>
</dbReference>
<keyword evidence="3 4" id="KW-0813">Transport</keyword>
<dbReference type="Pfam" id="PF03958">
    <property type="entry name" value="Secretin_N"/>
    <property type="match status" value="1"/>
</dbReference>
<dbReference type="OrthoDB" id="9775455at2"/>
<evidence type="ECO:0000313" key="10">
    <source>
        <dbReference type="Proteomes" id="UP000231501"/>
    </source>
</evidence>
<dbReference type="PANTHER" id="PTHR30332">
    <property type="entry name" value="PROBABLE GENERAL SECRETION PATHWAY PROTEIN D"/>
    <property type="match status" value="1"/>
</dbReference>
<evidence type="ECO:0000256" key="4">
    <source>
        <dbReference type="RuleBase" id="RU004004"/>
    </source>
</evidence>
<dbReference type="GO" id="GO:0030254">
    <property type="term" value="P:protein secretion by the type III secretion system"/>
    <property type="evidence" value="ECO:0007669"/>
    <property type="project" value="UniProtKB-UniRule"/>
</dbReference>
<dbReference type="PRINTS" id="PR01337">
    <property type="entry name" value="TYPE3OMGPROT"/>
</dbReference>
<feature type="region of interest" description="Disordered" evidence="5">
    <location>
        <begin position="605"/>
        <end position="628"/>
    </location>
</feature>
<comment type="similarity">
    <text evidence="3">Belongs to the bacterial secretin family. T3SS SctC subfamily.</text>
</comment>
<dbReference type="Pfam" id="PF21304">
    <property type="entry name" value="T3S_SPI-1_N0"/>
    <property type="match status" value="1"/>
</dbReference>
<evidence type="ECO:0000256" key="2">
    <source>
        <dbReference type="ARBA" id="ARBA00022729"/>
    </source>
</evidence>
<keyword evidence="10" id="KW-1185">Reference proteome</keyword>
<feature type="region of interest" description="Disordered" evidence="5">
    <location>
        <begin position="43"/>
        <end position="78"/>
    </location>
</feature>
<dbReference type="InterPro" id="IPR005644">
    <property type="entry name" value="NolW-like"/>
</dbReference>
<evidence type="ECO:0000256" key="5">
    <source>
        <dbReference type="SAM" id="MobiDB-lite"/>
    </source>
</evidence>
<dbReference type="HAMAP" id="MF_02219">
    <property type="entry name" value="Type_III_secretin"/>
    <property type="match status" value="1"/>
</dbReference>
<dbReference type="GO" id="GO:0009279">
    <property type="term" value="C:cell outer membrane"/>
    <property type="evidence" value="ECO:0007669"/>
    <property type="project" value="UniProtKB-SubCell"/>
</dbReference>
<comment type="caution">
    <text evidence="9">The sequence shown here is derived from an EMBL/GenBank/DDBJ whole genome shotgun (WGS) entry which is preliminary data.</text>
</comment>
<keyword evidence="2 3" id="KW-0732">Signal</keyword>
<dbReference type="NCBIfam" id="TIGR02516">
    <property type="entry name" value="type_III_yscC"/>
    <property type="match status" value="1"/>
</dbReference>
<evidence type="ECO:0000259" key="7">
    <source>
        <dbReference type="Pfam" id="PF03958"/>
    </source>
</evidence>
<dbReference type="InterPro" id="IPR003522">
    <property type="entry name" value="T3SS_OM_pore_YscC"/>
</dbReference>
<evidence type="ECO:0000259" key="8">
    <source>
        <dbReference type="Pfam" id="PF21304"/>
    </source>
</evidence>
<dbReference type="Proteomes" id="UP000231501">
    <property type="component" value="Unassembled WGS sequence"/>
</dbReference>